<keyword evidence="2" id="KW-1185">Reference proteome</keyword>
<dbReference type="EMBL" id="JFBX01000320">
    <property type="protein sequence ID" value="KXH41927.1"/>
    <property type="molecule type" value="Genomic_DNA"/>
</dbReference>
<sequence length="152" mass="17079">MPDFSMEFTNASKTVFSYERGDYPADPVVDTINQSPAKELAKFSTETYSWSQAASSIVSYNDGSCYWNDSASGQWFGVKIHAPVQVFMIGTAPYYQVSYWTGNESTSKRDWFTPVSDPSTVYDFPSDVKWKIRIHPTAAHTTLQLAISISDK</sequence>
<accession>A0A135T1D1</accession>
<reference evidence="1 2" key="1">
    <citation type="submission" date="2014-02" db="EMBL/GenBank/DDBJ databases">
        <title>The genome sequence of Colletotrichum simmondsii CBS122122.</title>
        <authorList>
            <person name="Baroncelli R."/>
            <person name="Thon M.R."/>
        </authorList>
    </citation>
    <scope>NUCLEOTIDE SEQUENCE [LARGE SCALE GENOMIC DNA]</scope>
    <source>
        <strain evidence="1 2">CBS122122</strain>
    </source>
</reference>
<comment type="caution">
    <text evidence="1">The sequence shown here is derived from an EMBL/GenBank/DDBJ whole genome shotgun (WGS) entry which is preliminary data.</text>
</comment>
<dbReference type="Proteomes" id="UP000070328">
    <property type="component" value="Unassembled WGS sequence"/>
</dbReference>
<evidence type="ECO:0000313" key="1">
    <source>
        <dbReference type="EMBL" id="KXH41927.1"/>
    </source>
</evidence>
<name>A0A135T1D1_9PEZI</name>
<evidence type="ECO:0000313" key="2">
    <source>
        <dbReference type="Proteomes" id="UP000070328"/>
    </source>
</evidence>
<proteinExistence type="predicted"/>
<dbReference type="OrthoDB" id="5345730at2759"/>
<organism evidence="1 2">
    <name type="scientific">Colletotrichum simmondsii</name>
    <dbReference type="NCBI Taxonomy" id="703756"/>
    <lineage>
        <taxon>Eukaryota</taxon>
        <taxon>Fungi</taxon>
        <taxon>Dikarya</taxon>
        <taxon>Ascomycota</taxon>
        <taxon>Pezizomycotina</taxon>
        <taxon>Sordariomycetes</taxon>
        <taxon>Hypocreomycetidae</taxon>
        <taxon>Glomerellales</taxon>
        <taxon>Glomerellaceae</taxon>
        <taxon>Colletotrichum</taxon>
        <taxon>Colletotrichum acutatum species complex</taxon>
    </lineage>
</organism>
<protein>
    <submittedName>
        <fullName evidence="1">Uncharacterized protein</fullName>
    </submittedName>
</protein>
<gene>
    <name evidence="1" type="ORF">CSIM01_02763</name>
</gene>
<dbReference type="AlphaFoldDB" id="A0A135T1D1"/>